<keyword evidence="2" id="KW-1185">Reference proteome</keyword>
<reference evidence="1 2" key="1">
    <citation type="journal article" date="2007" name="J. Bacteriol.">
        <title>Genome of the opportunistic pathogen Streptococcus sanguinis.</title>
        <authorList>
            <person name="Xu P."/>
            <person name="Alves J.M."/>
            <person name="Kitten T."/>
            <person name="Brown A."/>
            <person name="Chen Z."/>
            <person name="Ozaki L.S."/>
            <person name="Manque P."/>
            <person name="Ge X."/>
            <person name="Serrano M.G."/>
            <person name="Puiu D."/>
            <person name="Hendricks S."/>
            <person name="Wang Y."/>
            <person name="Chaplin M.D."/>
            <person name="Akan D."/>
            <person name="Paik S."/>
            <person name="Peterson D.L."/>
            <person name="Macrina F.L."/>
            <person name="Buck G.A."/>
        </authorList>
    </citation>
    <scope>NUCLEOTIDE SEQUENCE [LARGE SCALE GENOMIC DNA]</scope>
    <source>
        <strain evidence="1 2">SK36</strain>
    </source>
</reference>
<evidence type="ECO:0000313" key="2">
    <source>
        <dbReference type="Proteomes" id="UP000002148"/>
    </source>
</evidence>
<dbReference type="Proteomes" id="UP000002148">
    <property type="component" value="Chromosome"/>
</dbReference>
<sequence>MLSPLLIAAVLLALLLVLVEQKLLELALVQLSELAKISILLPKKTDLLPQALLTLLLALLQELLSRSNEVLEDLVNELISRLLAQVEQDDGDNNRDVGSERVDGVRDSVEHVNRLLS</sequence>
<gene>
    <name evidence="1" type="ordered locus">SSA_2207</name>
</gene>
<protein>
    <submittedName>
        <fullName evidence="1">Uncharacterized protein</fullName>
    </submittedName>
</protein>
<evidence type="ECO:0000313" key="1">
    <source>
        <dbReference type="EMBL" id="ABN45571.1"/>
    </source>
</evidence>
<dbReference type="EMBL" id="CP000387">
    <property type="protein sequence ID" value="ABN45571.1"/>
    <property type="molecule type" value="Genomic_DNA"/>
</dbReference>
<proteinExistence type="predicted"/>
<organism evidence="1 2">
    <name type="scientific">Streptococcus sanguinis (strain SK36)</name>
    <dbReference type="NCBI Taxonomy" id="388919"/>
    <lineage>
        <taxon>Bacteria</taxon>
        <taxon>Bacillati</taxon>
        <taxon>Bacillota</taxon>
        <taxon>Bacilli</taxon>
        <taxon>Lactobacillales</taxon>
        <taxon>Streptococcaceae</taxon>
        <taxon>Streptococcus</taxon>
    </lineage>
</organism>
<dbReference type="AlphaFoldDB" id="A3CQW6"/>
<name>A3CQW6_STRSV</name>
<accession>A3CQW6</accession>
<dbReference type="KEGG" id="ssa:SSA_2207"/>
<dbReference type="HOGENOM" id="CLU_2083616_0_0_9"/>